<dbReference type="InterPro" id="IPR037361">
    <property type="entry name" value="COMMD10"/>
</dbReference>
<evidence type="ECO:0000313" key="2">
    <source>
        <dbReference type="Proteomes" id="UP000694866"/>
    </source>
</evidence>
<dbReference type="Pfam" id="PF07258">
    <property type="entry name" value="COMM_domain"/>
    <property type="match status" value="1"/>
</dbReference>
<dbReference type="CTD" id="32116"/>
<dbReference type="KEGG" id="fas:105265047"/>
<evidence type="ECO:0000259" key="1">
    <source>
        <dbReference type="PROSITE" id="PS51269"/>
    </source>
</evidence>
<dbReference type="RefSeq" id="XP_011300625.1">
    <property type="nucleotide sequence ID" value="XM_011302323.1"/>
</dbReference>
<name>A0A9R1T0M8_9HYME</name>
<dbReference type="GeneID" id="105265047"/>
<dbReference type="PANTHER" id="PTHR12333">
    <property type="entry name" value="COMM DOMAIN CONTAINING PROTEIN 10"/>
    <property type="match status" value="1"/>
</dbReference>
<organism evidence="2 3">
    <name type="scientific">Fopius arisanus</name>
    <dbReference type="NCBI Taxonomy" id="64838"/>
    <lineage>
        <taxon>Eukaryota</taxon>
        <taxon>Metazoa</taxon>
        <taxon>Ecdysozoa</taxon>
        <taxon>Arthropoda</taxon>
        <taxon>Hexapoda</taxon>
        <taxon>Insecta</taxon>
        <taxon>Pterygota</taxon>
        <taxon>Neoptera</taxon>
        <taxon>Endopterygota</taxon>
        <taxon>Hymenoptera</taxon>
        <taxon>Apocrita</taxon>
        <taxon>Ichneumonoidea</taxon>
        <taxon>Braconidae</taxon>
        <taxon>Opiinae</taxon>
        <taxon>Fopius</taxon>
    </lineage>
</organism>
<dbReference type="PANTHER" id="PTHR12333:SF0">
    <property type="entry name" value="COMM DOMAIN-CONTAINING PROTEIN 10"/>
    <property type="match status" value="1"/>
</dbReference>
<dbReference type="Pfam" id="PF21672">
    <property type="entry name" value="COMM_HN"/>
    <property type="match status" value="1"/>
</dbReference>
<dbReference type="PROSITE" id="PS51269">
    <property type="entry name" value="COMM"/>
    <property type="match status" value="1"/>
</dbReference>
<evidence type="ECO:0000313" key="3">
    <source>
        <dbReference type="RefSeq" id="XP_011300625.1"/>
    </source>
</evidence>
<sequence>MTSWITVTPRLEQGLKMLSQVENGKLRPLVNRICQSLHSGMTERAFSQDEEEKLLISLNVKRDELDLVLDTITLIYSQAAFGVVKPVIMESLMKESFSVPEDKVSIFVNAWVTYAKGIIDSLKQKSIFPSQVEDINWTLNIPATSSEISLDVKPSIYLQLGLTGTESKRLTVEMDKPHLTELYNHLEKIQSQLDALK</sequence>
<dbReference type="InterPro" id="IPR017920">
    <property type="entry name" value="COMM"/>
</dbReference>
<dbReference type="AlphaFoldDB" id="A0A9R1T0M8"/>
<proteinExistence type="predicted"/>
<dbReference type="Proteomes" id="UP000694866">
    <property type="component" value="Unplaced"/>
</dbReference>
<reference evidence="3" key="1">
    <citation type="submission" date="2025-08" db="UniProtKB">
        <authorList>
            <consortium name="RefSeq"/>
        </authorList>
    </citation>
    <scope>IDENTIFICATION</scope>
    <source>
        <strain evidence="3">USDA-PBARC FA_bdor</strain>
        <tissue evidence="3">Whole organism</tissue>
    </source>
</reference>
<gene>
    <name evidence="3" type="primary">Vlet</name>
</gene>
<dbReference type="OrthoDB" id="77522at2759"/>
<feature type="domain" description="COMM" evidence="1">
    <location>
        <begin position="131"/>
        <end position="197"/>
    </location>
</feature>
<accession>A0A9R1T0M8</accession>
<protein>
    <submittedName>
        <fullName evidence="3">COMM domain-containing protein 10</fullName>
    </submittedName>
</protein>
<keyword evidence="2" id="KW-1185">Reference proteome</keyword>